<dbReference type="SMART" id="SM00862">
    <property type="entry name" value="Trans_reg_C"/>
    <property type="match status" value="1"/>
</dbReference>
<dbReference type="Gene3D" id="1.10.10.10">
    <property type="entry name" value="Winged helix-like DNA-binding domain superfamily/Winged helix DNA-binding domain"/>
    <property type="match status" value="1"/>
</dbReference>
<dbReference type="PANTHER" id="PTHR47691">
    <property type="entry name" value="REGULATOR-RELATED"/>
    <property type="match status" value="1"/>
</dbReference>
<dbReference type="InterPro" id="IPR049052">
    <property type="entry name" value="nSTAND1"/>
</dbReference>
<name>A0ABV8V4E9_9GAMM</name>
<dbReference type="Gene3D" id="1.25.40.10">
    <property type="entry name" value="Tetratricopeptide repeat domain"/>
    <property type="match status" value="1"/>
</dbReference>
<feature type="coiled-coil region" evidence="3">
    <location>
        <begin position="682"/>
        <end position="709"/>
    </location>
</feature>
<dbReference type="InterPro" id="IPR027417">
    <property type="entry name" value="P-loop_NTPase"/>
</dbReference>
<evidence type="ECO:0000313" key="6">
    <source>
        <dbReference type="Proteomes" id="UP001595840"/>
    </source>
</evidence>
<protein>
    <submittedName>
        <fullName evidence="5">Winged helix-turn-helix domain-containing protein</fullName>
    </submittedName>
</protein>
<dbReference type="CDD" id="cd00383">
    <property type="entry name" value="trans_reg_C"/>
    <property type="match status" value="1"/>
</dbReference>
<feature type="domain" description="OmpR/PhoB-type" evidence="4">
    <location>
        <begin position="3"/>
        <end position="101"/>
    </location>
</feature>
<keyword evidence="6" id="KW-1185">Reference proteome</keyword>
<dbReference type="PROSITE" id="PS51755">
    <property type="entry name" value="OMPR_PHOB"/>
    <property type="match status" value="1"/>
</dbReference>
<evidence type="ECO:0000313" key="5">
    <source>
        <dbReference type="EMBL" id="MFC4362713.1"/>
    </source>
</evidence>
<keyword evidence="3" id="KW-0175">Coiled coil</keyword>
<dbReference type="Proteomes" id="UP001595840">
    <property type="component" value="Unassembled WGS sequence"/>
</dbReference>
<dbReference type="EMBL" id="JBHSCX010000009">
    <property type="protein sequence ID" value="MFC4362713.1"/>
    <property type="molecule type" value="Genomic_DNA"/>
</dbReference>
<dbReference type="Pfam" id="PF20703">
    <property type="entry name" value="nSTAND1"/>
    <property type="match status" value="1"/>
</dbReference>
<comment type="caution">
    <text evidence="5">The sequence shown here is derived from an EMBL/GenBank/DDBJ whole genome shotgun (WGS) entry which is preliminary data.</text>
</comment>
<dbReference type="SUPFAM" id="SSF46894">
    <property type="entry name" value="C-terminal effector domain of the bipartite response regulators"/>
    <property type="match status" value="1"/>
</dbReference>
<sequence length="1049" mass="116467">MTDNLFYFGQWQVNPKANSLRHGATLRQLEPKAMDVLRFLCQNAGEVVSADAIVEACWPNTPMGDNPIHKVITQLRKALDDNASNPTYIETIRKRGYRTLASITHPVGHQANAQSEAWQGGSPFPGLRAYEADDARVFFGRSQQIATLLDRITQQVVFGRAFCLVLGPSGSGKSSLINAGILPNLMTEAGHEGIGVVSATRLDLADVTSGNLFLHIASGMLDWEVNEQPVFDGFSAGALAELLVAEPEQVIARCKAALSSAAYDKPLFALFVDRLEVLLASPIFSDAERKAANALMEQLASSGVILVLCACRNDFYPALVAFPSLMAGKASGAHFDLAAPSRAELLQMIRLPALAANLTWGLDAASGLSLDDLLAQEAADNLDALPLLQYTLQELYLQRSPDGELLMEVFHQLGGIEGSIGKSAEQLLSQLPKAQRQCLPSILSLLVTLSADEKNITSRAARWHELSAEAERTLVQAMVENRLFVSHLQNNEPCFSLAHEALLRRWPRVTEWIEYHRDSLKVRSRLQIQTERWLDEQKSAELLLPDGKPLLEAQTLLATKVFSLSATELAFIAASSRRSMLKTWLKRVTVMSLLALTLLAGFMTYQSIQAQNLAQQKRAEAESLLGFMVGDFADKLRSVGRMDLLDGISNKALEYFSRNVDEGLSFEARFQHAQTLAAMGEVAQSRNNIDEARQAFAQANRVAKALLMQHPSNSELLTLVGANAFWLGQIAYNQHQWDEARSHLEDYLAYSLQLFELAPDSVDALREVFYAHSSLGALEVNKHRYVAAKKSFDRALSLSAKLLSLQPKDPQTIADHSDTLSWLRRISLAQGDIAQAKTYIEDIFTLLDQPDIQNSYNFNSRNDLVIALRNYSRLLKWQGDREAARLYAERAYKLAHVIALEDPKNSHWQQSKDTQLNLLISLQSDTGFTWPTDLASLLKGLPDMPQETPGQQEIYAERLWELIDLFDRVNSPQLAQPLAKQLSALLPELNQSDEYLLGIQAQLLLLAQRNGWDPQGCAKAFDRLKAISDVNLSPNVQQPFRQSQQCLTF</sequence>
<evidence type="ECO:0000259" key="4">
    <source>
        <dbReference type="PROSITE" id="PS51755"/>
    </source>
</evidence>
<feature type="DNA-binding region" description="OmpR/PhoB-type" evidence="2">
    <location>
        <begin position="3"/>
        <end position="101"/>
    </location>
</feature>
<dbReference type="SUPFAM" id="SSF52540">
    <property type="entry name" value="P-loop containing nucleoside triphosphate hydrolases"/>
    <property type="match status" value="1"/>
</dbReference>
<proteinExistence type="predicted"/>
<dbReference type="InterPro" id="IPR016032">
    <property type="entry name" value="Sig_transdc_resp-reg_C-effctor"/>
</dbReference>
<dbReference type="Pfam" id="PF00486">
    <property type="entry name" value="Trans_reg_C"/>
    <property type="match status" value="1"/>
</dbReference>
<evidence type="ECO:0000256" key="3">
    <source>
        <dbReference type="SAM" id="Coils"/>
    </source>
</evidence>
<dbReference type="InterPro" id="IPR036388">
    <property type="entry name" value="WH-like_DNA-bd_sf"/>
</dbReference>
<keyword evidence="1 2" id="KW-0238">DNA-binding</keyword>
<organism evidence="5 6">
    <name type="scientific">Simiduia curdlanivorans</name>
    <dbReference type="NCBI Taxonomy" id="1492769"/>
    <lineage>
        <taxon>Bacteria</taxon>
        <taxon>Pseudomonadati</taxon>
        <taxon>Pseudomonadota</taxon>
        <taxon>Gammaproteobacteria</taxon>
        <taxon>Cellvibrionales</taxon>
        <taxon>Cellvibrionaceae</taxon>
        <taxon>Simiduia</taxon>
    </lineage>
</organism>
<dbReference type="RefSeq" id="WP_290264339.1">
    <property type="nucleotide sequence ID" value="NZ_JAUFQG010000006.1"/>
</dbReference>
<evidence type="ECO:0000256" key="1">
    <source>
        <dbReference type="ARBA" id="ARBA00023125"/>
    </source>
</evidence>
<gene>
    <name evidence="5" type="ORF">ACFOX3_10385</name>
</gene>
<evidence type="ECO:0000256" key="2">
    <source>
        <dbReference type="PROSITE-ProRule" id="PRU01091"/>
    </source>
</evidence>
<dbReference type="InterPro" id="IPR001867">
    <property type="entry name" value="OmpR/PhoB-type_DNA-bd"/>
</dbReference>
<dbReference type="PANTHER" id="PTHR47691:SF3">
    <property type="entry name" value="HTH-TYPE TRANSCRIPTIONAL REGULATOR RV0890C-RELATED"/>
    <property type="match status" value="1"/>
</dbReference>
<dbReference type="SUPFAM" id="SSF48452">
    <property type="entry name" value="TPR-like"/>
    <property type="match status" value="2"/>
</dbReference>
<dbReference type="InterPro" id="IPR011990">
    <property type="entry name" value="TPR-like_helical_dom_sf"/>
</dbReference>
<reference evidence="6" key="1">
    <citation type="journal article" date="2019" name="Int. J. Syst. Evol. Microbiol.">
        <title>The Global Catalogue of Microorganisms (GCM) 10K type strain sequencing project: providing services to taxonomists for standard genome sequencing and annotation.</title>
        <authorList>
            <consortium name="The Broad Institute Genomics Platform"/>
            <consortium name="The Broad Institute Genome Sequencing Center for Infectious Disease"/>
            <person name="Wu L."/>
            <person name="Ma J."/>
        </authorList>
    </citation>
    <scope>NUCLEOTIDE SEQUENCE [LARGE SCALE GENOMIC DNA]</scope>
    <source>
        <strain evidence="6">CECT 8570</strain>
    </source>
</reference>
<accession>A0ABV8V4E9</accession>